<feature type="compositionally biased region" description="Low complexity" evidence="1">
    <location>
        <begin position="115"/>
        <end position="127"/>
    </location>
</feature>
<evidence type="ECO:0000256" key="1">
    <source>
        <dbReference type="SAM" id="MobiDB-lite"/>
    </source>
</evidence>
<protein>
    <submittedName>
        <fullName evidence="2">Uncharacterized protein</fullName>
    </submittedName>
</protein>
<evidence type="ECO:0000313" key="3">
    <source>
        <dbReference type="Proteomes" id="UP000827986"/>
    </source>
</evidence>
<comment type="caution">
    <text evidence="2">The sequence shown here is derived from an EMBL/GenBank/DDBJ whole genome shotgun (WGS) entry which is preliminary data.</text>
</comment>
<accession>A0A9D4B0E3</accession>
<gene>
    <name evidence="2" type="ORF">KIL84_022161</name>
</gene>
<organism evidence="2 3">
    <name type="scientific">Mauremys mutica</name>
    <name type="common">yellowpond turtle</name>
    <dbReference type="NCBI Taxonomy" id="74926"/>
    <lineage>
        <taxon>Eukaryota</taxon>
        <taxon>Metazoa</taxon>
        <taxon>Chordata</taxon>
        <taxon>Craniata</taxon>
        <taxon>Vertebrata</taxon>
        <taxon>Euteleostomi</taxon>
        <taxon>Archelosauria</taxon>
        <taxon>Testudinata</taxon>
        <taxon>Testudines</taxon>
        <taxon>Cryptodira</taxon>
        <taxon>Durocryptodira</taxon>
        <taxon>Testudinoidea</taxon>
        <taxon>Geoemydidae</taxon>
        <taxon>Geoemydinae</taxon>
        <taxon>Mauremys</taxon>
    </lineage>
</organism>
<evidence type="ECO:0000313" key="2">
    <source>
        <dbReference type="EMBL" id="KAH1175636.1"/>
    </source>
</evidence>
<keyword evidence="3" id="KW-1185">Reference proteome</keyword>
<dbReference type="AlphaFoldDB" id="A0A9D4B0E3"/>
<dbReference type="EMBL" id="JAHDVG010000476">
    <property type="protein sequence ID" value="KAH1175636.1"/>
    <property type="molecule type" value="Genomic_DNA"/>
</dbReference>
<proteinExistence type="predicted"/>
<sequence length="154" mass="16398">MIIERVKRQLQPPPGLPSQRFPTARYVFQRLESWAASKTSPKAQPTLEAVAVSMANASEENFAPATEPSMEISSLLWARFTAVPQALCTGCEKQRRGPAPPAHKAFLTAVCAPRSSSSARAPGTRGSLGTSGAAGGRRGMWLGWVSVLVIPCPP</sequence>
<feature type="region of interest" description="Disordered" evidence="1">
    <location>
        <begin position="115"/>
        <end position="134"/>
    </location>
</feature>
<dbReference type="Proteomes" id="UP000827986">
    <property type="component" value="Unassembled WGS sequence"/>
</dbReference>
<name>A0A9D4B0E3_9SAUR</name>
<reference evidence="2" key="1">
    <citation type="submission" date="2021-09" db="EMBL/GenBank/DDBJ databases">
        <title>The genome of Mauremys mutica provides insights into the evolution of semi-aquatic lifestyle.</title>
        <authorList>
            <person name="Gong S."/>
            <person name="Gao Y."/>
        </authorList>
    </citation>
    <scope>NUCLEOTIDE SEQUENCE</scope>
    <source>
        <strain evidence="2">MM-2020</strain>
        <tissue evidence="2">Muscle</tissue>
    </source>
</reference>